<name>A0ABN8KWD9_9BACI</name>
<keyword evidence="2" id="KW-1185">Reference proteome</keyword>
<protein>
    <recommendedName>
        <fullName evidence="3">Transposase</fullName>
    </recommendedName>
</protein>
<evidence type="ECO:0000313" key="2">
    <source>
        <dbReference type="Proteomes" id="UP000838308"/>
    </source>
</evidence>
<organism evidence="1 2">
    <name type="scientific">Neobacillus rhizosphaerae</name>
    <dbReference type="NCBI Taxonomy" id="2880965"/>
    <lineage>
        <taxon>Bacteria</taxon>
        <taxon>Bacillati</taxon>
        <taxon>Bacillota</taxon>
        <taxon>Bacilli</taxon>
        <taxon>Bacillales</taxon>
        <taxon>Bacillaceae</taxon>
        <taxon>Neobacillus</taxon>
    </lineage>
</organism>
<gene>
    <name evidence="1" type="ORF">BACCIP111895_04132</name>
</gene>
<evidence type="ECO:0000313" key="1">
    <source>
        <dbReference type="EMBL" id="CAH2716944.1"/>
    </source>
</evidence>
<proteinExistence type="predicted"/>
<dbReference type="EMBL" id="CALBWS010000035">
    <property type="protein sequence ID" value="CAH2716944.1"/>
    <property type="molecule type" value="Genomic_DNA"/>
</dbReference>
<comment type="caution">
    <text evidence="1">The sequence shown here is derived from an EMBL/GenBank/DDBJ whole genome shotgun (WGS) entry which is preliminary data.</text>
</comment>
<dbReference type="Proteomes" id="UP000838308">
    <property type="component" value="Unassembled WGS sequence"/>
</dbReference>
<reference evidence="1" key="1">
    <citation type="submission" date="2022-04" db="EMBL/GenBank/DDBJ databases">
        <authorList>
            <person name="Criscuolo A."/>
        </authorList>
    </citation>
    <scope>NUCLEOTIDE SEQUENCE</scope>
    <source>
        <strain evidence="1">CIP111895</strain>
    </source>
</reference>
<sequence length="152" mass="17965">MKQNGQLPSNEWKGGFFNKYESVKAIRELKKYYPFLKEVDSISLQKAVENLSDAYTRYYKKQNDVPRFKSKKKKFNLTPQNTRTVRLPWLAILLNSRNSGWFDFPKVVKWKGKSYLPQLEETQVVNTLSPSVQKWRFNLSPKPTVRSVSIWV</sequence>
<evidence type="ECO:0008006" key="3">
    <source>
        <dbReference type="Google" id="ProtNLM"/>
    </source>
</evidence>
<accession>A0ABN8KWD9</accession>